<name>A0ABX1G7B7_9MICC</name>
<sequence>MASNGSGFFARFFKRREQPTTVQQEVSAQGNYNRAAGPEGDTEEVLNTPVRDTAEMPVPDQESDVSPEAVEVPLGGGTPETPTPEVPTSGDAVPAAAPAPDSAEDLESIADAADPTNAATDTDTDTDTEESKNATGITDSAQDVEPETTSAPASASDGTESKIAPEMTSTPEIDPAPKDDATTGTPVSVPDNATASEDNPETAAPDPIADTASAANARIPAPAGAPELRVVTIVSLAEHAGAATVAAALGNRSEAKRWQIRATGPGLSRAAFSGMLTDTDALVLVSPADPSSTSALDEKLRWLIANNRPALPGRTIFVINLGSAHDAGLQLPADLENPVVLLPLDPALALPALTPRAPRRAPRRAARRAIDQLVEEISSILEEQS</sequence>
<feature type="compositionally biased region" description="Polar residues" evidence="1">
    <location>
        <begin position="19"/>
        <end position="32"/>
    </location>
</feature>
<organism evidence="2 3">
    <name type="scientific">Paeniglutamicibacter terrestris</name>
    <dbReference type="NCBI Taxonomy" id="2723403"/>
    <lineage>
        <taxon>Bacteria</taxon>
        <taxon>Bacillati</taxon>
        <taxon>Actinomycetota</taxon>
        <taxon>Actinomycetes</taxon>
        <taxon>Micrococcales</taxon>
        <taxon>Micrococcaceae</taxon>
        <taxon>Paeniglutamicibacter</taxon>
    </lineage>
</organism>
<dbReference type="RefSeq" id="WP_168152959.1">
    <property type="nucleotide sequence ID" value="NZ_JAAWVT010000009.1"/>
</dbReference>
<dbReference type="EMBL" id="JAAWVT010000009">
    <property type="protein sequence ID" value="NKG22162.1"/>
    <property type="molecule type" value="Genomic_DNA"/>
</dbReference>
<proteinExistence type="predicted"/>
<feature type="compositionally biased region" description="Low complexity" evidence="1">
    <location>
        <begin position="110"/>
        <end position="121"/>
    </location>
</feature>
<protein>
    <submittedName>
        <fullName evidence="2">Uncharacterized protein</fullName>
    </submittedName>
</protein>
<accession>A0ABX1G7B7</accession>
<keyword evidence="3" id="KW-1185">Reference proteome</keyword>
<dbReference type="Proteomes" id="UP000746595">
    <property type="component" value="Unassembled WGS sequence"/>
</dbReference>
<reference evidence="2 3" key="1">
    <citation type="submission" date="2020-04" db="EMBL/GenBank/DDBJ databases">
        <title>Paeniglutamicibacter sp. ANT13_2, a novel actinomycete isolated from sediment in Antarctica.</title>
        <authorList>
            <person name="Sakdapetsiri C."/>
            <person name="Pinyakong O."/>
        </authorList>
    </citation>
    <scope>NUCLEOTIDE SEQUENCE [LARGE SCALE GENOMIC DNA]</scope>
    <source>
        <strain evidence="2 3">ANT13_2</strain>
    </source>
</reference>
<feature type="region of interest" description="Disordered" evidence="1">
    <location>
        <begin position="1"/>
        <end position="208"/>
    </location>
</feature>
<feature type="compositionally biased region" description="Low complexity" evidence="1">
    <location>
        <begin position="86"/>
        <end position="101"/>
    </location>
</feature>
<evidence type="ECO:0000256" key="1">
    <source>
        <dbReference type="SAM" id="MobiDB-lite"/>
    </source>
</evidence>
<evidence type="ECO:0000313" key="3">
    <source>
        <dbReference type="Proteomes" id="UP000746595"/>
    </source>
</evidence>
<comment type="caution">
    <text evidence="2">The sequence shown here is derived from an EMBL/GenBank/DDBJ whole genome shotgun (WGS) entry which is preliminary data.</text>
</comment>
<feature type="compositionally biased region" description="Polar residues" evidence="1">
    <location>
        <begin position="133"/>
        <end position="158"/>
    </location>
</feature>
<gene>
    <name evidence="2" type="ORF">HED64_15800</name>
</gene>
<evidence type="ECO:0000313" key="2">
    <source>
        <dbReference type="EMBL" id="NKG22162.1"/>
    </source>
</evidence>
<feature type="compositionally biased region" description="Polar residues" evidence="1">
    <location>
        <begin position="182"/>
        <end position="197"/>
    </location>
</feature>